<feature type="site" description="Interaction with substrate tRNA" evidence="10">
    <location>
        <position position="118"/>
    </location>
</feature>
<protein>
    <recommendedName>
        <fullName evidence="10">tRNA dimethylallyltransferase</fullName>
        <ecNumber evidence="10">2.5.1.75</ecNumber>
    </recommendedName>
    <alternativeName>
        <fullName evidence="10">Dimethylallyl diphosphate:tRNA dimethylallyltransferase</fullName>
        <shortName evidence="10">DMAPP:tRNA dimethylallyltransferase</shortName>
        <shortName evidence="10">DMATase</shortName>
    </alternativeName>
    <alternativeName>
        <fullName evidence="10">Isopentenyl-diphosphate:tRNA isopentenyltransferase</fullName>
        <shortName evidence="10">IPP transferase</shortName>
        <shortName evidence="10">IPPT</shortName>
        <shortName evidence="10">IPTase</shortName>
    </alternativeName>
</protein>
<evidence type="ECO:0000256" key="13">
    <source>
        <dbReference type="RuleBase" id="RU003785"/>
    </source>
</evidence>
<comment type="function">
    <text evidence="2 10 12">Catalyzes the transfer of a dimethylallyl group onto the adenine at position 37 in tRNAs that read codons beginning with uridine, leading to the formation of N6-(dimethylallyl)adenosine (i(6)A).</text>
</comment>
<dbReference type="SUPFAM" id="SSF52540">
    <property type="entry name" value="P-loop containing nucleoside triphosphate hydrolases"/>
    <property type="match status" value="2"/>
</dbReference>
<dbReference type="EMBL" id="JQCE01000004">
    <property type="protein sequence ID" value="KRO18556.1"/>
    <property type="molecule type" value="Genomic_DNA"/>
</dbReference>
<dbReference type="Pfam" id="PF01715">
    <property type="entry name" value="IPPT"/>
    <property type="match status" value="1"/>
</dbReference>
<keyword evidence="8 10" id="KW-0460">Magnesium</keyword>
<evidence type="ECO:0000256" key="4">
    <source>
        <dbReference type="ARBA" id="ARBA00022679"/>
    </source>
</evidence>
<comment type="cofactor">
    <cofactor evidence="1 10">
        <name>Mg(2+)</name>
        <dbReference type="ChEBI" id="CHEBI:18420"/>
    </cofactor>
</comment>
<dbReference type="PANTHER" id="PTHR11088:SF60">
    <property type="entry name" value="TRNA DIMETHYLALLYLTRANSFERASE"/>
    <property type="match status" value="1"/>
</dbReference>
<evidence type="ECO:0000256" key="6">
    <source>
        <dbReference type="ARBA" id="ARBA00022741"/>
    </source>
</evidence>
<dbReference type="InterPro" id="IPR027417">
    <property type="entry name" value="P-loop_NTPase"/>
</dbReference>
<evidence type="ECO:0000256" key="9">
    <source>
        <dbReference type="ARBA" id="ARBA00049563"/>
    </source>
</evidence>
<comment type="subunit">
    <text evidence="10">Monomer.</text>
</comment>
<dbReference type="InterPro" id="IPR018022">
    <property type="entry name" value="IPT"/>
</dbReference>
<evidence type="ECO:0000256" key="3">
    <source>
        <dbReference type="ARBA" id="ARBA00005842"/>
    </source>
</evidence>
<reference evidence="14 15" key="1">
    <citation type="journal article" date="2015" name="Genome Announc.">
        <title>Expanding the biotechnology potential of lactobacilli through comparative genomics of 213 strains and associated genera.</title>
        <authorList>
            <person name="Sun Z."/>
            <person name="Harris H.M."/>
            <person name="McCann A."/>
            <person name="Guo C."/>
            <person name="Argimon S."/>
            <person name="Zhang W."/>
            <person name="Yang X."/>
            <person name="Jeffery I.B."/>
            <person name="Cooney J.C."/>
            <person name="Kagawa T.F."/>
            <person name="Liu W."/>
            <person name="Song Y."/>
            <person name="Salvetti E."/>
            <person name="Wrobel A."/>
            <person name="Rasinkangas P."/>
            <person name="Parkhill J."/>
            <person name="Rea M.C."/>
            <person name="O'Sullivan O."/>
            <person name="Ritari J."/>
            <person name="Douillard F.P."/>
            <person name="Paul Ross R."/>
            <person name="Yang R."/>
            <person name="Briner A.E."/>
            <person name="Felis G.E."/>
            <person name="de Vos W.M."/>
            <person name="Barrangou R."/>
            <person name="Klaenhammer T.R."/>
            <person name="Caufield P.W."/>
            <person name="Cui Y."/>
            <person name="Zhang H."/>
            <person name="O'Toole P.W."/>
        </authorList>
    </citation>
    <scope>NUCLEOTIDE SEQUENCE [LARGE SCALE GENOMIC DNA]</scope>
    <source>
        <strain evidence="14 15">DSM 24301</strain>
    </source>
</reference>
<dbReference type="EC" id="2.5.1.75" evidence="10"/>
<dbReference type="PATRIC" id="fig|1293598.4.peg.881"/>
<dbReference type="HAMAP" id="MF_00185">
    <property type="entry name" value="IPP_trans"/>
    <property type="match status" value="1"/>
</dbReference>
<organism evidence="14 15">
    <name type="scientific">Lacticaseibacillus saniviri JCM 17471 = DSM 24301</name>
    <dbReference type="NCBI Taxonomy" id="1293598"/>
    <lineage>
        <taxon>Bacteria</taxon>
        <taxon>Bacillati</taxon>
        <taxon>Bacillota</taxon>
        <taxon>Bacilli</taxon>
        <taxon>Lactobacillales</taxon>
        <taxon>Lactobacillaceae</taxon>
        <taxon>Lacticaseibacillus</taxon>
    </lineage>
</organism>
<dbReference type="GO" id="GO:0052381">
    <property type="term" value="F:tRNA dimethylallyltransferase activity"/>
    <property type="evidence" value="ECO:0007669"/>
    <property type="project" value="UniProtKB-UniRule"/>
</dbReference>
<keyword evidence="6 10" id="KW-0547">Nucleotide-binding</keyword>
<dbReference type="AlphaFoldDB" id="A0A0R2N0E8"/>
<evidence type="ECO:0000256" key="2">
    <source>
        <dbReference type="ARBA" id="ARBA00003213"/>
    </source>
</evidence>
<evidence type="ECO:0000256" key="7">
    <source>
        <dbReference type="ARBA" id="ARBA00022840"/>
    </source>
</evidence>
<feature type="binding site" evidence="10">
    <location>
        <begin position="6"/>
        <end position="11"/>
    </location>
    <ligand>
        <name>substrate</name>
    </ligand>
</feature>
<evidence type="ECO:0000256" key="10">
    <source>
        <dbReference type="HAMAP-Rule" id="MF_00185"/>
    </source>
</evidence>
<keyword evidence="7 10" id="KW-0067">ATP-binding</keyword>
<accession>A0A0R2N0E8</accession>
<name>A0A0R2N0E8_9LACO</name>
<evidence type="ECO:0000256" key="1">
    <source>
        <dbReference type="ARBA" id="ARBA00001946"/>
    </source>
</evidence>
<evidence type="ECO:0000313" key="14">
    <source>
        <dbReference type="EMBL" id="KRO18556.1"/>
    </source>
</evidence>
<feature type="binding site" evidence="10">
    <location>
        <begin position="4"/>
        <end position="11"/>
    </location>
    <ligand>
        <name>ATP</name>
        <dbReference type="ChEBI" id="CHEBI:30616"/>
    </ligand>
</feature>
<comment type="caution">
    <text evidence="14">The sequence shown here is derived from an EMBL/GenBank/DDBJ whole genome shotgun (WGS) entry which is preliminary data.</text>
</comment>
<evidence type="ECO:0000256" key="5">
    <source>
        <dbReference type="ARBA" id="ARBA00022694"/>
    </source>
</evidence>
<keyword evidence="5 10" id="KW-0819">tRNA processing</keyword>
<dbReference type="STRING" id="1293598.IV56_GL000833"/>
<dbReference type="PANTHER" id="PTHR11088">
    <property type="entry name" value="TRNA DIMETHYLALLYLTRANSFERASE"/>
    <property type="match status" value="1"/>
</dbReference>
<keyword evidence="15" id="KW-1185">Reference proteome</keyword>
<dbReference type="InterPro" id="IPR039657">
    <property type="entry name" value="Dimethylallyltransferase"/>
</dbReference>
<dbReference type="Gene3D" id="1.10.20.140">
    <property type="match status" value="1"/>
</dbReference>
<keyword evidence="4 10" id="KW-0808">Transferase</keyword>
<feature type="site" description="Interaction with substrate tRNA" evidence="10">
    <location>
        <position position="95"/>
    </location>
</feature>
<comment type="catalytic activity">
    <reaction evidence="9 10 11">
        <text>adenosine(37) in tRNA + dimethylallyl diphosphate = N(6)-dimethylallyladenosine(37) in tRNA + diphosphate</text>
        <dbReference type="Rhea" id="RHEA:26482"/>
        <dbReference type="Rhea" id="RHEA-COMP:10162"/>
        <dbReference type="Rhea" id="RHEA-COMP:10375"/>
        <dbReference type="ChEBI" id="CHEBI:33019"/>
        <dbReference type="ChEBI" id="CHEBI:57623"/>
        <dbReference type="ChEBI" id="CHEBI:74411"/>
        <dbReference type="ChEBI" id="CHEBI:74415"/>
        <dbReference type="EC" id="2.5.1.75"/>
    </reaction>
</comment>
<dbReference type="Proteomes" id="UP000050969">
    <property type="component" value="Unassembled WGS sequence"/>
</dbReference>
<evidence type="ECO:0000313" key="15">
    <source>
        <dbReference type="Proteomes" id="UP000050969"/>
    </source>
</evidence>
<evidence type="ECO:0000256" key="12">
    <source>
        <dbReference type="RuleBase" id="RU003784"/>
    </source>
</evidence>
<dbReference type="Gene3D" id="3.40.50.300">
    <property type="entry name" value="P-loop containing nucleotide triphosphate hydrolases"/>
    <property type="match status" value="1"/>
</dbReference>
<evidence type="ECO:0000256" key="8">
    <source>
        <dbReference type="ARBA" id="ARBA00022842"/>
    </source>
</evidence>
<sequence>MIVGPTAVGKSDLGVKLAQTVGGEVVNGDAYQIYREMAIGTAKITPAEMNGVPHHLYDIVSVKANFSVAQFMRRAIEAIDAILTRGNVPILVGGTGFYLNALRLGLPLGGDAPPSHAREVWQAALAQHDQTWLWQQLEQRDAAAAANIPVGNSRRVIRALEVIETTGQLFSAQPENNPQFQTRVIGLTTERALLYQRINQRVDLMMQAGLLDEVKRVLALAGPDAQALKAIGYKEFLPYLNGDMTLSTAVEQVKQNSRRYAKRQLTFFRHQMPTQWFDLVQQPESLADISQQTRDWLTR</sequence>
<comment type="caution">
    <text evidence="10">Lacks conserved residue(s) required for the propagation of feature annotation.</text>
</comment>
<proteinExistence type="inferred from homology"/>
<dbReference type="GO" id="GO:0005524">
    <property type="term" value="F:ATP binding"/>
    <property type="evidence" value="ECO:0007669"/>
    <property type="project" value="UniProtKB-UniRule"/>
</dbReference>
<evidence type="ECO:0000256" key="11">
    <source>
        <dbReference type="RuleBase" id="RU003783"/>
    </source>
</evidence>
<dbReference type="NCBIfam" id="TIGR00174">
    <property type="entry name" value="miaA"/>
    <property type="match status" value="1"/>
</dbReference>
<comment type="similarity">
    <text evidence="3 10 13">Belongs to the IPP transferase family.</text>
</comment>
<dbReference type="GO" id="GO:0006400">
    <property type="term" value="P:tRNA modification"/>
    <property type="evidence" value="ECO:0007669"/>
    <property type="project" value="TreeGrafter"/>
</dbReference>
<gene>
    <name evidence="10" type="primary">miaA</name>
    <name evidence="14" type="ORF">IV56_GL000833</name>
</gene>